<dbReference type="InterPro" id="IPR019734">
    <property type="entry name" value="TPR_rpt"/>
</dbReference>
<feature type="repeat" description="TPR" evidence="3">
    <location>
        <begin position="617"/>
        <end position="650"/>
    </location>
</feature>
<dbReference type="PROSITE" id="PS50293">
    <property type="entry name" value="TPR_REGION"/>
    <property type="match status" value="1"/>
</dbReference>
<feature type="transmembrane region" description="Helical" evidence="4">
    <location>
        <begin position="362"/>
        <end position="382"/>
    </location>
</feature>
<evidence type="ECO:0000256" key="2">
    <source>
        <dbReference type="ARBA" id="ARBA00022803"/>
    </source>
</evidence>
<evidence type="ECO:0000313" key="5">
    <source>
        <dbReference type="EMBL" id="PYE78731.1"/>
    </source>
</evidence>
<comment type="caution">
    <text evidence="5">The sequence shown here is derived from an EMBL/GenBank/DDBJ whole genome shotgun (WGS) entry which is preliminary data.</text>
</comment>
<keyword evidence="2 3" id="KW-0802">TPR repeat</keyword>
<dbReference type="SUPFAM" id="SSF48452">
    <property type="entry name" value="TPR-like"/>
    <property type="match status" value="1"/>
</dbReference>
<organism evidence="5 6">
    <name type="scientific">Xylophilus ampelinus</name>
    <dbReference type="NCBI Taxonomy" id="54067"/>
    <lineage>
        <taxon>Bacteria</taxon>
        <taxon>Pseudomonadati</taxon>
        <taxon>Pseudomonadota</taxon>
        <taxon>Betaproteobacteria</taxon>
        <taxon>Burkholderiales</taxon>
        <taxon>Xylophilus</taxon>
    </lineage>
</organism>
<dbReference type="InterPro" id="IPR050498">
    <property type="entry name" value="Ycf3"/>
</dbReference>
<evidence type="ECO:0000256" key="4">
    <source>
        <dbReference type="SAM" id="Phobius"/>
    </source>
</evidence>
<feature type="transmembrane region" description="Helical" evidence="4">
    <location>
        <begin position="121"/>
        <end position="141"/>
    </location>
</feature>
<dbReference type="Gene3D" id="1.25.40.10">
    <property type="entry name" value="Tetratricopeptide repeat domain"/>
    <property type="match status" value="2"/>
</dbReference>
<keyword evidence="4" id="KW-1133">Transmembrane helix</keyword>
<dbReference type="PROSITE" id="PS50005">
    <property type="entry name" value="TPR"/>
    <property type="match status" value="2"/>
</dbReference>
<protein>
    <submittedName>
        <fullName evidence="5">Tetratricopeptide (TPR) repeat protein</fullName>
    </submittedName>
</protein>
<name>A0A318SZX8_9BURK</name>
<evidence type="ECO:0000256" key="3">
    <source>
        <dbReference type="PROSITE-ProRule" id="PRU00339"/>
    </source>
</evidence>
<dbReference type="PANTHER" id="PTHR44858:SF1">
    <property type="entry name" value="UDP-N-ACETYLGLUCOSAMINE--PEPTIDE N-ACETYLGLUCOSAMINYLTRANSFERASE SPINDLY-RELATED"/>
    <property type="match status" value="1"/>
</dbReference>
<feature type="repeat" description="TPR" evidence="3">
    <location>
        <begin position="505"/>
        <end position="538"/>
    </location>
</feature>
<dbReference type="EMBL" id="QJTC01000005">
    <property type="protein sequence ID" value="PYE78731.1"/>
    <property type="molecule type" value="Genomic_DNA"/>
</dbReference>
<keyword evidence="4" id="KW-0812">Transmembrane</keyword>
<dbReference type="InterPro" id="IPR013105">
    <property type="entry name" value="TPR_2"/>
</dbReference>
<proteinExistence type="predicted"/>
<gene>
    <name evidence="5" type="ORF">DFQ15_10590</name>
</gene>
<keyword evidence="6" id="KW-1185">Reference proteome</keyword>
<evidence type="ECO:0000313" key="6">
    <source>
        <dbReference type="Proteomes" id="UP000247540"/>
    </source>
</evidence>
<dbReference type="SMART" id="SM00028">
    <property type="entry name" value="TPR"/>
    <property type="match status" value="4"/>
</dbReference>
<feature type="transmembrane region" description="Helical" evidence="4">
    <location>
        <begin position="216"/>
        <end position="243"/>
    </location>
</feature>
<keyword evidence="1" id="KW-0677">Repeat</keyword>
<keyword evidence="4" id="KW-0472">Membrane</keyword>
<feature type="transmembrane region" description="Helical" evidence="4">
    <location>
        <begin position="147"/>
        <end position="166"/>
    </location>
</feature>
<dbReference type="InterPro" id="IPR011990">
    <property type="entry name" value="TPR-like_helical_dom_sf"/>
</dbReference>
<feature type="transmembrane region" description="Helical" evidence="4">
    <location>
        <begin position="79"/>
        <end position="100"/>
    </location>
</feature>
<dbReference type="OrthoDB" id="509324at2"/>
<dbReference type="Pfam" id="PF07719">
    <property type="entry name" value="TPR_2"/>
    <property type="match status" value="1"/>
</dbReference>
<reference evidence="5 6" key="1">
    <citation type="submission" date="2018-06" db="EMBL/GenBank/DDBJ databases">
        <title>Genomic Encyclopedia of Type Strains, Phase III (KMG-III): the genomes of soil and plant-associated and newly described type strains.</title>
        <authorList>
            <person name="Whitman W."/>
        </authorList>
    </citation>
    <scope>NUCLEOTIDE SEQUENCE [LARGE SCALE GENOMIC DNA]</scope>
    <source>
        <strain evidence="5 6">CECT 7646</strain>
    </source>
</reference>
<accession>A0A318SZX8</accession>
<feature type="transmembrane region" description="Helical" evidence="4">
    <location>
        <begin position="389"/>
        <end position="405"/>
    </location>
</feature>
<feature type="transmembrane region" description="Helical" evidence="4">
    <location>
        <begin position="306"/>
        <end position="327"/>
    </location>
</feature>
<dbReference type="AlphaFoldDB" id="A0A318SZX8"/>
<feature type="transmembrane region" description="Helical" evidence="4">
    <location>
        <begin position="178"/>
        <end position="204"/>
    </location>
</feature>
<dbReference type="Proteomes" id="UP000247540">
    <property type="component" value="Unassembled WGS sequence"/>
</dbReference>
<evidence type="ECO:0000256" key="1">
    <source>
        <dbReference type="ARBA" id="ARBA00022737"/>
    </source>
</evidence>
<sequence length="667" mass="73549">MTKKTIGLLAFLLLLAIGVLAVYLPGLHNELVFDDLRLTDGTIFGPYDSLLNLQQRLLSYGSFVWLDAVVGPGWWKQRLFNILLHLGTTVGLYFWFRQLLLATEFSEDIRAAESFSSSRIAALRVGVALFALNPVAVYGVAYLLQRSVLMATFFAAWSCYALVRGLRQNHKGWLAAAVAGYILAVLAKEHTVMLVAFFVPLYIFVKRPGVKQIAGIAAGCMLLLALAVYLLAQVYGSFLGRVFDPTSLLLVQQLDALRPGLQSAVFPLSILNEAFLFFRYGVLWFLPNPQWMSIDMRPAFPLSPDAFPQLLGALAYGVLLVGSAWLVMRRSNALGLAALCLLFPLLLFGTEFATVWVQDPLVLYRSYLWAAAIPGLIALPLIGFAPKTVYTVGFVVGALFGGLALERVLTFESQISVWSDAVEKVDLQAPANAVGRWRPYLNRGAQYLEKSLTDSALADFTMAERLGEPRGLATFNKGVALQLQRKHTEAIAAFRASEAKGNHGAELYYQLGESLYETGRFTDAYTAFSRALELYGPPVAENEEQRKVLENARLRHAETAITVQKYDVALQEFSLLLQNRSTSARFRSGYGLALLGAGRTAEALAVFDKLIADRPFAQAFYGRALARHALGNTAGGVEDMDKALSLDPRNQTYQTLRAQMARLAPKR</sequence>
<feature type="transmembrane region" description="Helical" evidence="4">
    <location>
        <begin position="264"/>
        <end position="286"/>
    </location>
</feature>
<feature type="transmembrane region" description="Helical" evidence="4">
    <location>
        <begin position="334"/>
        <end position="356"/>
    </location>
</feature>
<dbReference type="RefSeq" id="WP_110465006.1">
    <property type="nucleotide sequence ID" value="NZ_JAMOFZ010000005.1"/>
</dbReference>
<dbReference type="Pfam" id="PF13432">
    <property type="entry name" value="TPR_16"/>
    <property type="match status" value="2"/>
</dbReference>
<dbReference type="PANTHER" id="PTHR44858">
    <property type="entry name" value="TETRATRICOPEPTIDE REPEAT PROTEIN 6"/>
    <property type="match status" value="1"/>
</dbReference>